<name>A0A5J4V3U7_9EUKA</name>
<proteinExistence type="predicted"/>
<evidence type="ECO:0000313" key="2">
    <source>
        <dbReference type="Proteomes" id="UP000324800"/>
    </source>
</evidence>
<gene>
    <name evidence="1" type="ORF">EZS28_027432</name>
</gene>
<dbReference type="EMBL" id="SNRW01010088">
    <property type="protein sequence ID" value="KAA6377040.1"/>
    <property type="molecule type" value="Genomic_DNA"/>
</dbReference>
<reference evidence="1 2" key="1">
    <citation type="submission" date="2019-03" db="EMBL/GenBank/DDBJ databases">
        <title>Single cell metagenomics reveals metabolic interactions within the superorganism composed of flagellate Streblomastix strix and complex community of Bacteroidetes bacteria on its surface.</title>
        <authorList>
            <person name="Treitli S.C."/>
            <person name="Kolisko M."/>
            <person name="Husnik F."/>
            <person name="Keeling P."/>
            <person name="Hampl V."/>
        </authorList>
    </citation>
    <scope>NUCLEOTIDE SEQUENCE [LARGE SCALE GENOMIC DNA]</scope>
    <source>
        <strain evidence="1">ST1C</strain>
    </source>
</reference>
<dbReference type="Proteomes" id="UP000324800">
    <property type="component" value="Unassembled WGS sequence"/>
</dbReference>
<comment type="caution">
    <text evidence="1">The sequence shown here is derived from an EMBL/GenBank/DDBJ whole genome shotgun (WGS) entry which is preliminary data.</text>
</comment>
<dbReference type="AlphaFoldDB" id="A0A5J4V3U7"/>
<sequence>MQVTPKLEGFASSLNIKIGTLPTQHAQTISELCMPVGGPYGGFKPYISSYGEIRCYIVGATALFEFSELYDYFGLNEQILAAQQVPIGEQTLQQLVKDNNDILNSINEMFVPPVSNATTKLELSSLLERYSILLSSRSDPQLIIYGDRVKLTASYETIGLFPNGYLFKSYPEFARPKAGHKVIALVGTDTPNTYIMYNYIDQNGQFIICDRQTPSDTALVTNITYYKQYGSSQKLNYEYNNDGQVDQINTWFVNGKGSFETLSQTYELAIYKADRAAFFIEEGPFITFSFVRTEQQECTAMCLFKDIQDKSLAVEVAVNANSPSNEEPNALPTDPLDLDSHIYKKILKHVKQLQYSIKQFTITNEFNQIQLIAPFDHCGLVCNTYYIVEDGTCNVYVFNLYFETNGQFTGTQEIGRIPDVILPTDGKTGIFNKLKKLIQVVGKGVSWMNDKLIKPIMPITNALLESLGLAGSMVAKRTSVGSSAVDTLFGPNKQQSKQQFRQDFKTFRYYDYLMKKVPIDTIISNSIKLIADELQ</sequence>
<organism evidence="1 2">
    <name type="scientific">Streblomastix strix</name>
    <dbReference type="NCBI Taxonomy" id="222440"/>
    <lineage>
        <taxon>Eukaryota</taxon>
        <taxon>Metamonada</taxon>
        <taxon>Preaxostyla</taxon>
        <taxon>Oxymonadida</taxon>
        <taxon>Streblomastigidae</taxon>
        <taxon>Streblomastix</taxon>
    </lineage>
</organism>
<accession>A0A5J4V3U7</accession>
<protein>
    <submittedName>
        <fullName evidence="1">Uncharacterized protein</fullName>
    </submittedName>
</protein>
<evidence type="ECO:0000313" key="1">
    <source>
        <dbReference type="EMBL" id="KAA6377040.1"/>
    </source>
</evidence>